<evidence type="ECO:0000313" key="3">
    <source>
        <dbReference type="Proteomes" id="UP000034498"/>
    </source>
</evidence>
<dbReference type="Proteomes" id="UP000034498">
    <property type="component" value="Unassembled WGS sequence"/>
</dbReference>
<sequence length="172" mass="19420">MAFFFILAGIVLRFIPHLPNFAPIAAMALFGGVYLNKKYALIIPLLALFLGDIIIGFYNIWIMIAVYGSFALIGLIGLWLKKHKSLPNVFAASIFSSILFFLVTNFAVWAIPHSMYPHNLPGLLQSYIMGLPFFRNTLAGDLFYSSVMFGLYEIVLFFTVKRRIACPVKLRN</sequence>
<evidence type="ECO:0000313" key="2">
    <source>
        <dbReference type="EMBL" id="KKQ74265.1"/>
    </source>
</evidence>
<protein>
    <recommendedName>
        <fullName evidence="4">Rod shape-determining protein MreD</fullName>
    </recommendedName>
</protein>
<feature type="transmembrane region" description="Helical" evidence="1">
    <location>
        <begin position="142"/>
        <end position="160"/>
    </location>
</feature>
<feature type="transmembrane region" description="Helical" evidence="1">
    <location>
        <begin position="89"/>
        <end position="111"/>
    </location>
</feature>
<proteinExistence type="predicted"/>
<dbReference type="PATRIC" id="fig|1618336.3.peg.236"/>
<dbReference type="InterPro" id="IPR046487">
    <property type="entry name" value="DUF6580"/>
</dbReference>
<dbReference type="Pfam" id="PF20221">
    <property type="entry name" value="DUF6580"/>
    <property type="match status" value="1"/>
</dbReference>
<dbReference type="AlphaFoldDB" id="A0A0G0KFL9"/>
<gene>
    <name evidence="2" type="ORF">US94_C0009G0011</name>
</gene>
<feature type="transmembrane region" description="Helical" evidence="1">
    <location>
        <begin position="54"/>
        <end position="80"/>
    </location>
</feature>
<organism evidence="2 3">
    <name type="scientific">Berkelbacteria bacterium GW2011_GWB1_38_5</name>
    <dbReference type="NCBI Taxonomy" id="1618336"/>
    <lineage>
        <taxon>Bacteria</taxon>
        <taxon>Candidatus Berkelbacteria</taxon>
    </lineage>
</organism>
<evidence type="ECO:0000256" key="1">
    <source>
        <dbReference type="SAM" id="Phobius"/>
    </source>
</evidence>
<name>A0A0G0KFL9_9BACT</name>
<evidence type="ECO:0008006" key="4">
    <source>
        <dbReference type="Google" id="ProtNLM"/>
    </source>
</evidence>
<keyword evidence="1" id="KW-1133">Transmembrane helix</keyword>
<dbReference type="STRING" id="1618336.US94_C0009G0011"/>
<keyword evidence="1" id="KW-0812">Transmembrane</keyword>
<keyword evidence="1" id="KW-0472">Membrane</keyword>
<reference evidence="2 3" key="1">
    <citation type="journal article" date="2015" name="Nature">
        <title>rRNA introns, odd ribosomes, and small enigmatic genomes across a large radiation of phyla.</title>
        <authorList>
            <person name="Brown C.T."/>
            <person name="Hug L.A."/>
            <person name="Thomas B.C."/>
            <person name="Sharon I."/>
            <person name="Castelle C.J."/>
            <person name="Singh A."/>
            <person name="Wilkins M.J."/>
            <person name="Williams K.H."/>
            <person name="Banfield J.F."/>
        </authorList>
    </citation>
    <scope>NUCLEOTIDE SEQUENCE [LARGE SCALE GENOMIC DNA]</scope>
</reference>
<comment type="caution">
    <text evidence="2">The sequence shown here is derived from an EMBL/GenBank/DDBJ whole genome shotgun (WGS) entry which is preliminary data.</text>
</comment>
<accession>A0A0G0KFL9</accession>
<dbReference type="EMBL" id="LBUX01000009">
    <property type="protein sequence ID" value="KKQ74265.1"/>
    <property type="molecule type" value="Genomic_DNA"/>
</dbReference>